<proteinExistence type="predicted"/>
<name>A0AAW2FQN7_9HYME</name>
<keyword evidence="4" id="KW-1185">Reference proteome</keyword>
<feature type="coiled-coil region" evidence="1">
    <location>
        <begin position="888"/>
        <end position="926"/>
    </location>
</feature>
<gene>
    <name evidence="3" type="ORF">PUN28_010416</name>
</gene>
<evidence type="ECO:0000256" key="1">
    <source>
        <dbReference type="SAM" id="Coils"/>
    </source>
</evidence>
<protein>
    <submittedName>
        <fullName evidence="3">Uncharacterized protein</fullName>
    </submittedName>
</protein>
<dbReference type="Proteomes" id="UP001430953">
    <property type="component" value="Unassembled WGS sequence"/>
</dbReference>
<feature type="coiled-coil region" evidence="1">
    <location>
        <begin position="1415"/>
        <end position="1470"/>
    </location>
</feature>
<dbReference type="EMBL" id="JADYXP020000009">
    <property type="protein sequence ID" value="KAL0117593.1"/>
    <property type="molecule type" value="Genomic_DNA"/>
</dbReference>
<evidence type="ECO:0000313" key="4">
    <source>
        <dbReference type="Proteomes" id="UP001430953"/>
    </source>
</evidence>
<feature type="region of interest" description="Disordered" evidence="2">
    <location>
        <begin position="1594"/>
        <end position="1707"/>
    </location>
</feature>
<organism evidence="3 4">
    <name type="scientific">Cardiocondyla obscurior</name>
    <dbReference type="NCBI Taxonomy" id="286306"/>
    <lineage>
        <taxon>Eukaryota</taxon>
        <taxon>Metazoa</taxon>
        <taxon>Ecdysozoa</taxon>
        <taxon>Arthropoda</taxon>
        <taxon>Hexapoda</taxon>
        <taxon>Insecta</taxon>
        <taxon>Pterygota</taxon>
        <taxon>Neoptera</taxon>
        <taxon>Endopterygota</taxon>
        <taxon>Hymenoptera</taxon>
        <taxon>Apocrita</taxon>
        <taxon>Aculeata</taxon>
        <taxon>Formicoidea</taxon>
        <taxon>Formicidae</taxon>
        <taxon>Myrmicinae</taxon>
        <taxon>Cardiocondyla</taxon>
    </lineage>
</organism>
<feature type="compositionally biased region" description="Polar residues" evidence="2">
    <location>
        <begin position="1594"/>
        <end position="1611"/>
    </location>
</feature>
<evidence type="ECO:0000313" key="3">
    <source>
        <dbReference type="EMBL" id="KAL0117593.1"/>
    </source>
</evidence>
<feature type="coiled-coil region" evidence="1">
    <location>
        <begin position="254"/>
        <end position="513"/>
    </location>
</feature>
<keyword evidence="1" id="KW-0175">Coiled coil</keyword>
<accession>A0AAW2FQN7</accession>
<feature type="region of interest" description="Disordered" evidence="2">
    <location>
        <begin position="223"/>
        <end position="245"/>
    </location>
</feature>
<feature type="coiled-coil region" evidence="1">
    <location>
        <begin position="768"/>
        <end position="862"/>
    </location>
</feature>
<reference evidence="3 4" key="1">
    <citation type="submission" date="2023-03" db="EMBL/GenBank/DDBJ databases">
        <title>High recombination rates correlate with genetic variation in Cardiocondyla obscurior ants.</title>
        <authorList>
            <person name="Errbii M."/>
        </authorList>
    </citation>
    <scope>NUCLEOTIDE SEQUENCE [LARGE SCALE GENOMIC DNA]</scope>
    <source>
        <strain evidence="3">Alpha-2009</strain>
        <tissue evidence="3">Whole body</tissue>
    </source>
</reference>
<feature type="coiled-coil region" evidence="1">
    <location>
        <begin position="1219"/>
        <end position="1390"/>
    </location>
</feature>
<feature type="compositionally biased region" description="Basic and acidic residues" evidence="2">
    <location>
        <begin position="1655"/>
        <end position="1665"/>
    </location>
</feature>
<evidence type="ECO:0000256" key="2">
    <source>
        <dbReference type="SAM" id="MobiDB-lite"/>
    </source>
</evidence>
<feature type="compositionally biased region" description="Polar residues" evidence="2">
    <location>
        <begin position="1643"/>
        <end position="1653"/>
    </location>
</feature>
<comment type="caution">
    <text evidence="3">The sequence shown here is derived from an EMBL/GenBank/DDBJ whole genome shotgun (WGS) entry which is preliminary data.</text>
</comment>
<feature type="coiled-coil region" evidence="1">
    <location>
        <begin position="687"/>
        <end position="714"/>
    </location>
</feature>
<sequence length="1707" mass="199731">MMDVWKKIIVEWINCLEIQEKPVESVIELQDGMFYINFLKLIKWKKLEKFDQEDIIKFIEEEYSSFKVNKNDETEHIYISTLLLLHLCRTLSAIHQSLQYNMCDNMKNETQVRVKAFLESILPIGKDITKETMKEVIMEVEDIAVTTNNLRTPPLEDFSKSPMTRSTRSMKIMTDRIRELRDLKSRLAVERFTNADLRDDIIRQHNKIKKLQKKLDEKSSEMKELREEWMKPKTPQSSRTKESDSQVDYYKRYIMDLENQLSKQQDEINKLETEKDQVLKELDCTRRTSKHYKENYATSERSLESLSNKIELKDRELIELRMYNEELRAIIKELNKNINPEQSFEVEDVVCAASKSLNSSEALSSVIEIQLQEAKEESAVLQAQVDSLKGRLDLLTKDYKSAMELNRDLQEKVKTLDRVQAQLNDAQIELDISNTAIENLQEEKVSLVTQRENLKSLLSSKEKELSQVVELKTTLNTELNDLKSEMKKLNKSLKNEKDNSSNLNTALAESKSQATKYLTSIHELTDERDSYKSSYESCANSLRDILHCDNTFIQVHISKLDSLNNLTLEELIKYIERILKSCDVMRVSYEIDIKNLNAKIDTINTNFVEQQVIIKTLEERNKQAVLELSIIEDEKKQKDILLNKQKETIHTYLQEIEVLKVVRDEKLILEQNVHDLTNSLISRELLLNSVTTQLKNLQNINKNLKLIKEETQQSFGDYQQNLKLTFEKLQYEYHTLYHNYHEVQREKVKLEQSFNCNKEELLEIQAINTTLQQNLLENKSKIAVLEEKKKSLFDELNESKCNVQELKNEKSDLMRSHKETLETKDKEIKAKEEAMLTLQTKIDKLTNEANSTEKKMKEIIINLQEIRSTQDAVLTTQEAALKEKCLYIEKLQEEFETSKETMSKELEDVKSSLHECQAQFLSLENQRNDQNKTITELQGVLETMGTELETSKEYCKYMDASQAEIVKLCQELEHPTKNLNSTIMETCSNFNLHHDTSQSINIENKYKYINADSNANILNIIRITIDELYKSQKIISHLACTNGELNETLLRQKMLLLENGVKDKEEVCNLKIKVQELEVIAQKRNNYLKSLIKSKESFKDSLQKVFVTQNDLDATFTSSKKKWNEILTKFENIFYAEEFVCDEFKQLQIKKTSLENILLKCQIGYSEHIKSICDILWENFLWTEQKLHDTYLCSIHEKECLDVLASEEEDQFLNEKMIINRELEKYKTLQTNFTKSEEEIESFAALATFYDENLQSGKINSQVEVEKKLQNQINQLTKEKKELKIKMDNMRLRHVKLEKNIDDLRAEIKRLKLTEAAPVDANLAMSEKAQVQLMKEELELLKKQNQQLHEDKKSSEIIKQKLEDQLKEIHGSYEQKLEDIKQKMKTVYNEQMMKLGKDQENILQERLQNQMDMMCQKQREELNKYKAHVSELSSQLWTVGEKLLIEQQDKQDTLQRVKELEIKIKDIQDDQRIATISRKACTMEKQELLPENTAHKKQTHKVTTLVTEEKFERRHSIRSIQVMGNAFKTEDEEEVFDNVYLADVKKGNFVSNVDTNRLSVLQMRNSLCKPHMKSSYAAEMQFFPSTLTEEEIKTGSSVEENFNDSLSQSLLPEQKTRKKDKSQISYKKPGPPTPSKNGGRLSLQGNELRSPSSRVLKERNVDKKTTTTPISLKNIFSLKRQDENTTSTPKNRRLSNLFRKPRLQSNS</sequence>